<organism evidence="3 4">
    <name type="scientific">Streptomyces cathayae</name>
    <dbReference type="NCBI Taxonomy" id="3031124"/>
    <lineage>
        <taxon>Bacteria</taxon>
        <taxon>Bacillati</taxon>
        <taxon>Actinomycetota</taxon>
        <taxon>Actinomycetes</taxon>
        <taxon>Kitasatosporales</taxon>
        <taxon>Streptomycetaceae</taxon>
        <taxon>Streptomyces</taxon>
    </lineage>
</organism>
<proteinExistence type="predicted"/>
<evidence type="ECO:0000256" key="1">
    <source>
        <dbReference type="ARBA" id="ARBA00023002"/>
    </source>
</evidence>
<dbReference type="PANTHER" id="PTHR14239:SF10">
    <property type="entry name" value="REDUCTASE"/>
    <property type="match status" value="1"/>
</dbReference>
<feature type="domain" description="Pyrroline-5-carboxylate reductase catalytic N-terminal" evidence="2">
    <location>
        <begin position="11"/>
        <end position="105"/>
    </location>
</feature>
<dbReference type="Pfam" id="PF03807">
    <property type="entry name" value="F420_oxidored"/>
    <property type="match status" value="1"/>
</dbReference>
<accession>A0ABY8K6E1</accession>
<dbReference type="EMBL" id="CP121682">
    <property type="protein sequence ID" value="WGD43263.1"/>
    <property type="molecule type" value="Genomic_DNA"/>
</dbReference>
<reference evidence="3 4" key="1">
    <citation type="submission" date="2023-03" db="EMBL/GenBank/DDBJ databases">
        <authorList>
            <person name="Mo P."/>
        </authorList>
    </citation>
    <scope>NUCLEOTIDE SEQUENCE [LARGE SCALE GENOMIC DNA]</scope>
    <source>
        <strain evidence="3 4">HUAS 5</strain>
    </source>
</reference>
<sequence>MTSVEEQRMIVTIVGAGNMARGIGTRALAGGHSVRLHDRGKAKAEELATALSQATPGADATAVDAEAAADADIVVLALPCPAGRDVAVAWAGTLAGKVVVDISNPVDFSTFDSLVVPPGTSAAEQIAAAVPESRVVKAFNTTFAGTLTAGEVAGRPLDVFIAGDDEAAKQTVADLVSSAGLRPLDVGPLRRARELEAFQFLHMASQERLGLNWSSAIAILP</sequence>
<evidence type="ECO:0000259" key="2">
    <source>
        <dbReference type="Pfam" id="PF03807"/>
    </source>
</evidence>
<dbReference type="SUPFAM" id="SSF51735">
    <property type="entry name" value="NAD(P)-binding Rossmann-fold domains"/>
    <property type="match status" value="1"/>
</dbReference>
<keyword evidence="4" id="KW-1185">Reference proteome</keyword>
<name>A0ABY8K6E1_9ACTN</name>
<evidence type="ECO:0000313" key="3">
    <source>
        <dbReference type="EMBL" id="WGD43263.1"/>
    </source>
</evidence>
<protein>
    <submittedName>
        <fullName evidence="3">NADPH-dependent F420 reductase</fullName>
    </submittedName>
</protein>
<dbReference type="InterPro" id="IPR028939">
    <property type="entry name" value="P5C_Rdtase_cat_N"/>
</dbReference>
<dbReference type="RefSeq" id="WP_279336315.1">
    <property type="nucleotide sequence ID" value="NZ_CP121682.1"/>
</dbReference>
<dbReference type="InterPro" id="IPR051267">
    <property type="entry name" value="STEAP_metalloreductase"/>
</dbReference>
<dbReference type="Proteomes" id="UP001216440">
    <property type="component" value="Chromosome"/>
</dbReference>
<gene>
    <name evidence="3" type="ORF">PYS65_25810</name>
</gene>
<dbReference type="InterPro" id="IPR036291">
    <property type="entry name" value="NAD(P)-bd_dom_sf"/>
</dbReference>
<dbReference type="Gene3D" id="3.40.50.720">
    <property type="entry name" value="NAD(P)-binding Rossmann-like Domain"/>
    <property type="match status" value="1"/>
</dbReference>
<evidence type="ECO:0000313" key="4">
    <source>
        <dbReference type="Proteomes" id="UP001216440"/>
    </source>
</evidence>
<dbReference type="PANTHER" id="PTHR14239">
    <property type="entry name" value="DUDULIN-RELATED"/>
    <property type="match status" value="1"/>
</dbReference>
<keyword evidence="1" id="KW-0560">Oxidoreductase</keyword>